<dbReference type="PANTHER" id="PTHR30298">
    <property type="entry name" value="H REPEAT-ASSOCIATED PREDICTED TRANSPOSASE"/>
    <property type="match status" value="1"/>
</dbReference>
<proteinExistence type="predicted"/>
<evidence type="ECO:0000313" key="3">
    <source>
        <dbReference type="EMBL" id="CCH78612.1"/>
    </source>
</evidence>
<organism evidence="3 4">
    <name type="scientific">Nostocoides japonicum T1-X7</name>
    <dbReference type="NCBI Taxonomy" id="1194083"/>
    <lineage>
        <taxon>Bacteria</taxon>
        <taxon>Bacillati</taxon>
        <taxon>Actinomycetota</taxon>
        <taxon>Actinomycetes</taxon>
        <taxon>Micrococcales</taxon>
        <taxon>Intrasporangiaceae</taxon>
        <taxon>Nostocoides</taxon>
    </lineage>
</organism>
<name>A0A077M0H6_9MICO</name>
<dbReference type="NCBIfam" id="NF033564">
    <property type="entry name" value="transpos_ISAs1"/>
    <property type="match status" value="1"/>
</dbReference>
<dbReference type="PANTHER" id="PTHR30298:SF0">
    <property type="entry name" value="PROTEIN YBFL-RELATED"/>
    <property type="match status" value="1"/>
</dbReference>
<dbReference type="STRING" id="1194083.BN12_3090004"/>
<dbReference type="InterPro" id="IPR047647">
    <property type="entry name" value="ISAs1_transpos"/>
</dbReference>
<dbReference type="AlphaFoldDB" id="A0A077M0H6"/>
<evidence type="ECO:0000259" key="2">
    <source>
        <dbReference type="Pfam" id="PF13808"/>
    </source>
</evidence>
<dbReference type="InterPro" id="IPR051698">
    <property type="entry name" value="Transposase_11-like"/>
</dbReference>
<dbReference type="Pfam" id="PF13808">
    <property type="entry name" value="DDE_Tnp_1_assoc"/>
    <property type="match status" value="1"/>
</dbReference>
<feature type="domain" description="Transposase IS4-like" evidence="1">
    <location>
        <begin position="133"/>
        <end position="356"/>
    </location>
</feature>
<evidence type="ECO:0000313" key="4">
    <source>
        <dbReference type="Proteomes" id="UP000035721"/>
    </source>
</evidence>
<keyword evidence="4" id="KW-1185">Reference proteome</keyword>
<dbReference type="InterPro" id="IPR032806">
    <property type="entry name" value="YbfD_N"/>
</dbReference>
<dbReference type="EMBL" id="CAJB01000234">
    <property type="protein sequence ID" value="CCH78612.1"/>
    <property type="molecule type" value="Genomic_DNA"/>
</dbReference>
<evidence type="ECO:0000259" key="1">
    <source>
        <dbReference type="Pfam" id="PF01609"/>
    </source>
</evidence>
<dbReference type="Pfam" id="PF01609">
    <property type="entry name" value="DDE_Tnp_1"/>
    <property type="match status" value="1"/>
</dbReference>
<dbReference type="InterPro" id="IPR002559">
    <property type="entry name" value="Transposase_11"/>
</dbReference>
<comment type="caution">
    <text evidence="3">The sequence shown here is derived from an EMBL/GenBank/DDBJ whole genome shotgun (WGS) entry which is preliminary data.</text>
</comment>
<accession>A0A077M0H6</accession>
<gene>
    <name evidence="3" type="ORF">BN12_3090004</name>
</gene>
<feature type="domain" description="H repeat-associated protein N-terminal" evidence="2">
    <location>
        <begin position="33"/>
        <end position="121"/>
    </location>
</feature>
<dbReference type="GO" id="GO:0004803">
    <property type="term" value="F:transposase activity"/>
    <property type="evidence" value="ECO:0007669"/>
    <property type="project" value="InterPro"/>
</dbReference>
<reference evidence="3 4" key="1">
    <citation type="journal article" date="2013" name="ISME J.">
        <title>A metabolic model for members of the genus Tetrasphaera involved in enhanced biological phosphorus removal.</title>
        <authorList>
            <person name="Kristiansen R."/>
            <person name="Nguyen H.T.T."/>
            <person name="Saunders A.M."/>
            <person name="Nielsen J.L."/>
            <person name="Wimmer R."/>
            <person name="Le V.Q."/>
            <person name="McIlroy S.J."/>
            <person name="Petrovski S."/>
            <person name="Seviour R.J."/>
            <person name="Calteau A."/>
            <person name="Nielsen K.L."/>
            <person name="Nielsen P.H."/>
        </authorList>
    </citation>
    <scope>NUCLEOTIDE SEQUENCE [LARGE SCALE GENOMIC DNA]</scope>
    <source>
        <strain evidence="3 4">T1-X7</strain>
    </source>
</reference>
<protein>
    <submittedName>
        <fullName evidence="3">Transposase</fullName>
    </submittedName>
</protein>
<dbReference type="GO" id="GO:0003677">
    <property type="term" value="F:DNA binding"/>
    <property type="evidence" value="ECO:0007669"/>
    <property type="project" value="InterPro"/>
</dbReference>
<sequence length="386" mass="41853">MTMGFSHAARLQGTPRRHDILSHGPVRAHPATEVFAQVPDPRDPRGVRHSLSGILAVAAAAVAAGAGSLVAIGEWVADAGQDALQRLGIGADRRRPSESTIRRTLAGLDADDLDRRLGAWAALRVGTVQGWQVIAVDGKSMRGAAVEGVRPHLLSALAHADRAVLGQLAVPDKGSEIPALKDLLEPMDLTGTVITADALHCQRDTASWLTRRGADYVMTVKGNQPRLRDRLKNLPWATVPGSSVVDTGHGRRIRRTVKAVEVPAWVHWPGAAQVLQVRRTRTVNGRKRIEVVYAICSVPMTQAQPRVVASWIQGHWGIENSLHWVRDVTFDEDRHQLRVGNGPQVMACLRNTAITLLRLAGWSCIAAGLRHHGRDPARPIDLLTAP</sequence>
<dbReference type="Proteomes" id="UP000035721">
    <property type="component" value="Unassembled WGS sequence"/>
</dbReference>
<dbReference type="GO" id="GO:0006313">
    <property type="term" value="P:DNA transposition"/>
    <property type="evidence" value="ECO:0007669"/>
    <property type="project" value="InterPro"/>
</dbReference>